<keyword evidence="3 6" id="KW-0853">WD repeat</keyword>
<feature type="repeat" description="WD" evidence="6">
    <location>
        <begin position="7"/>
        <end position="48"/>
    </location>
</feature>
<dbReference type="Pfam" id="PF00400">
    <property type="entry name" value="WD40"/>
    <property type="match status" value="4"/>
</dbReference>
<dbReference type="GO" id="GO:0000398">
    <property type="term" value="P:mRNA splicing, via spliceosome"/>
    <property type="evidence" value="ECO:0007669"/>
    <property type="project" value="TreeGrafter"/>
</dbReference>
<sequence>MELINTLEGHEGQVLVVKFNADGNFCMTGSSDRTLKLWNPARGLCIKTYSGAHNYEVLDVDITNDNGRFVSGGADKLAFIWDISTGKTITKFQGHHNKIKAVAWNRLCTVIATGSEDATIKLWDVRANSKDPVQTLSQFKDSVIGVYLTEDQVIAGSLDGFIRTFDIRCGTLSVDDLKEPILGLALSRDGNATASTHIDNIIRVTDRTNGEILNAYSGSHMSNEHAIACKFSADDRAVLVGSETGEAACYSLSSGVGVKSQAHSAPTIGVDTHPRDSKLFVTCSLDCTSKFWRLTNA</sequence>
<reference evidence="7" key="1">
    <citation type="submission" date="2021-09" db="EMBL/GenBank/DDBJ databases">
        <authorList>
            <consortium name="AG Swart"/>
            <person name="Singh M."/>
            <person name="Singh A."/>
            <person name="Seah K."/>
            <person name="Emmerich C."/>
        </authorList>
    </citation>
    <scope>NUCLEOTIDE SEQUENCE</scope>
    <source>
        <strain evidence="7">ATCC30299</strain>
    </source>
</reference>
<evidence type="ECO:0008006" key="9">
    <source>
        <dbReference type="Google" id="ProtNLM"/>
    </source>
</evidence>
<dbReference type="PANTHER" id="PTHR22842:SF3">
    <property type="entry name" value="WD REPEAT DOMAIN-CONTAINING PROTEIN 83"/>
    <property type="match status" value="1"/>
</dbReference>
<evidence type="ECO:0000256" key="3">
    <source>
        <dbReference type="ARBA" id="ARBA00022574"/>
    </source>
</evidence>
<dbReference type="InterPro" id="IPR020472">
    <property type="entry name" value="WD40_PAC1"/>
</dbReference>
<evidence type="ECO:0000256" key="4">
    <source>
        <dbReference type="ARBA" id="ARBA00022737"/>
    </source>
</evidence>
<evidence type="ECO:0000313" key="8">
    <source>
        <dbReference type="Proteomes" id="UP001162131"/>
    </source>
</evidence>
<gene>
    <name evidence="7" type="ORF">BSTOLATCC_MIC30410</name>
</gene>
<dbReference type="AlphaFoldDB" id="A0AAU9J1P0"/>
<keyword evidence="8" id="KW-1185">Reference proteome</keyword>
<accession>A0AAU9J1P0</accession>
<dbReference type="InterPro" id="IPR051980">
    <property type="entry name" value="WD_repeat_MORG1"/>
</dbReference>
<dbReference type="PANTHER" id="PTHR22842">
    <property type="entry name" value="WD40 REPEAT PROTEIN"/>
    <property type="match status" value="1"/>
</dbReference>
<evidence type="ECO:0000256" key="1">
    <source>
        <dbReference type="ARBA" id="ARBA00004496"/>
    </source>
</evidence>
<organism evidence="7 8">
    <name type="scientific">Blepharisma stoltei</name>
    <dbReference type="NCBI Taxonomy" id="1481888"/>
    <lineage>
        <taxon>Eukaryota</taxon>
        <taxon>Sar</taxon>
        <taxon>Alveolata</taxon>
        <taxon>Ciliophora</taxon>
        <taxon>Postciliodesmatophora</taxon>
        <taxon>Heterotrichea</taxon>
        <taxon>Heterotrichida</taxon>
        <taxon>Blepharismidae</taxon>
        <taxon>Blepharisma</taxon>
    </lineage>
</organism>
<dbReference type="Gene3D" id="2.130.10.10">
    <property type="entry name" value="YVTN repeat-like/Quinoprotein amine dehydrogenase"/>
    <property type="match status" value="1"/>
</dbReference>
<comment type="similarity">
    <text evidence="5">Belongs to the WD repeat MORG1 family.</text>
</comment>
<name>A0AAU9J1P0_9CILI</name>
<evidence type="ECO:0000256" key="2">
    <source>
        <dbReference type="ARBA" id="ARBA00022490"/>
    </source>
</evidence>
<dbReference type="InterPro" id="IPR019775">
    <property type="entry name" value="WD40_repeat_CS"/>
</dbReference>
<keyword evidence="2" id="KW-0963">Cytoplasm</keyword>
<evidence type="ECO:0000313" key="7">
    <source>
        <dbReference type="EMBL" id="CAG9322028.1"/>
    </source>
</evidence>
<dbReference type="PROSITE" id="PS50082">
    <property type="entry name" value="WD_REPEATS_2"/>
    <property type="match status" value="3"/>
</dbReference>
<dbReference type="SMART" id="SM00320">
    <property type="entry name" value="WD40"/>
    <property type="match status" value="7"/>
</dbReference>
<dbReference type="InterPro" id="IPR036322">
    <property type="entry name" value="WD40_repeat_dom_sf"/>
</dbReference>
<comment type="caution">
    <text evidence="7">The sequence shown here is derived from an EMBL/GenBank/DDBJ whole genome shotgun (WGS) entry which is preliminary data.</text>
</comment>
<comment type="subcellular location">
    <subcellularLocation>
        <location evidence="1">Cytoplasm</location>
    </subcellularLocation>
</comment>
<dbReference type="InterPro" id="IPR015943">
    <property type="entry name" value="WD40/YVTN_repeat-like_dom_sf"/>
</dbReference>
<dbReference type="GO" id="GO:0071013">
    <property type="term" value="C:catalytic step 2 spliceosome"/>
    <property type="evidence" value="ECO:0007669"/>
    <property type="project" value="TreeGrafter"/>
</dbReference>
<evidence type="ECO:0000256" key="5">
    <source>
        <dbReference type="ARBA" id="ARBA00038145"/>
    </source>
</evidence>
<feature type="repeat" description="WD" evidence="6">
    <location>
        <begin position="50"/>
        <end position="91"/>
    </location>
</feature>
<protein>
    <recommendedName>
        <fullName evidence="9">Mitogen-activated protein kinase organizer 1</fullName>
    </recommendedName>
</protein>
<dbReference type="PRINTS" id="PR00320">
    <property type="entry name" value="GPROTEINBRPT"/>
</dbReference>
<dbReference type="EMBL" id="CAJZBQ010000030">
    <property type="protein sequence ID" value="CAG9322028.1"/>
    <property type="molecule type" value="Genomic_DNA"/>
</dbReference>
<dbReference type="PROSITE" id="PS50294">
    <property type="entry name" value="WD_REPEATS_REGION"/>
    <property type="match status" value="3"/>
</dbReference>
<keyword evidence="4" id="KW-0677">Repeat</keyword>
<dbReference type="InterPro" id="IPR001680">
    <property type="entry name" value="WD40_rpt"/>
</dbReference>
<dbReference type="PROSITE" id="PS00678">
    <property type="entry name" value="WD_REPEATS_1"/>
    <property type="match status" value="1"/>
</dbReference>
<feature type="repeat" description="WD" evidence="6">
    <location>
        <begin position="92"/>
        <end position="133"/>
    </location>
</feature>
<evidence type="ECO:0000256" key="6">
    <source>
        <dbReference type="PROSITE-ProRule" id="PRU00221"/>
    </source>
</evidence>
<proteinExistence type="inferred from homology"/>
<dbReference type="CDD" id="cd00200">
    <property type="entry name" value="WD40"/>
    <property type="match status" value="1"/>
</dbReference>
<dbReference type="Proteomes" id="UP001162131">
    <property type="component" value="Unassembled WGS sequence"/>
</dbReference>
<dbReference type="GO" id="GO:0005737">
    <property type="term" value="C:cytoplasm"/>
    <property type="evidence" value="ECO:0007669"/>
    <property type="project" value="UniProtKB-SubCell"/>
</dbReference>
<dbReference type="SUPFAM" id="SSF50978">
    <property type="entry name" value="WD40 repeat-like"/>
    <property type="match status" value="1"/>
</dbReference>